<comment type="pathway">
    <text evidence="1">Amino-acid biosynthesis; L-arginine biosynthesis; L-arginine from L-ornithine and carbamoyl phosphate: step 2/3.</text>
</comment>
<gene>
    <name evidence="11" type="ORF">IPOD504_LOCUS14320</name>
</gene>
<dbReference type="InterPro" id="IPR018223">
    <property type="entry name" value="Arginosuc_synth_CS"/>
</dbReference>
<feature type="compositionally biased region" description="Pro residues" evidence="9">
    <location>
        <begin position="503"/>
        <end position="519"/>
    </location>
</feature>
<dbReference type="EMBL" id="OW152817">
    <property type="protein sequence ID" value="CAH2068438.1"/>
    <property type="molecule type" value="Genomic_DNA"/>
</dbReference>
<dbReference type="PANTHER" id="PTHR11587">
    <property type="entry name" value="ARGININOSUCCINATE SYNTHASE"/>
    <property type="match status" value="1"/>
</dbReference>
<dbReference type="PRINTS" id="PR01217">
    <property type="entry name" value="PRICHEXTENSN"/>
</dbReference>
<feature type="compositionally biased region" description="Pro residues" evidence="9">
    <location>
        <begin position="455"/>
        <end position="471"/>
    </location>
</feature>
<name>A0ABN8IWP6_9NEOP</name>
<dbReference type="InterPro" id="IPR048268">
    <property type="entry name" value="Arginosuc_syn_C"/>
</dbReference>
<evidence type="ECO:0000256" key="9">
    <source>
        <dbReference type="SAM" id="MobiDB-lite"/>
    </source>
</evidence>
<dbReference type="Gene3D" id="3.90.1260.10">
    <property type="entry name" value="Argininosuccinate synthetase, chain A, domain 2"/>
    <property type="match status" value="1"/>
</dbReference>
<dbReference type="PROSITE" id="PS00564">
    <property type="entry name" value="ARGININOSUCCIN_SYN_1"/>
    <property type="match status" value="1"/>
</dbReference>
<keyword evidence="7" id="KW-0547">Nucleotide-binding</keyword>
<evidence type="ECO:0000256" key="1">
    <source>
        <dbReference type="ARBA" id="ARBA00004967"/>
    </source>
</evidence>
<feature type="non-terminal residue" evidence="11">
    <location>
        <position position="882"/>
    </location>
</feature>
<keyword evidence="5" id="KW-0436">Ligase</keyword>
<dbReference type="PRINTS" id="PR00021">
    <property type="entry name" value="PRORICH"/>
</dbReference>
<dbReference type="Pfam" id="PF01607">
    <property type="entry name" value="CBM_14"/>
    <property type="match status" value="1"/>
</dbReference>
<organism evidence="11 12">
    <name type="scientific">Iphiclides podalirius</name>
    <name type="common">scarce swallowtail</name>
    <dbReference type="NCBI Taxonomy" id="110791"/>
    <lineage>
        <taxon>Eukaryota</taxon>
        <taxon>Metazoa</taxon>
        <taxon>Ecdysozoa</taxon>
        <taxon>Arthropoda</taxon>
        <taxon>Hexapoda</taxon>
        <taxon>Insecta</taxon>
        <taxon>Pterygota</taxon>
        <taxon>Neoptera</taxon>
        <taxon>Endopterygota</taxon>
        <taxon>Lepidoptera</taxon>
        <taxon>Glossata</taxon>
        <taxon>Ditrysia</taxon>
        <taxon>Papilionoidea</taxon>
        <taxon>Papilionidae</taxon>
        <taxon>Papilioninae</taxon>
        <taxon>Iphiclides</taxon>
    </lineage>
</organism>
<dbReference type="InterPro" id="IPR048267">
    <property type="entry name" value="Arginosuc_syn_N"/>
</dbReference>
<dbReference type="Gene3D" id="2.170.140.10">
    <property type="entry name" value="Chitin binding domain"/>
    <property type="match status" value="1"/>
</dbReference>
<evidence type="ECO:0000256" key="5">
    <source>
        <dbReference type="ARBA" id="ARBA00022598"/>
    </source>
</evidence>
<dbReference type="InterPro" id="IPR036508">
    <property type="entry name" value="Chitin-bd_dom_sf"/>
</dbReference>
<dbReference type="EC" id="6.3.4.5" evidence="3"/>
<evidence type="ECO:0000256" key="8">
    <source>
        <dbReference type="ARBA" id="ARBA00022840"/>
    </source>
</evidence>
<evidence type="ECO:0000256" key="3">
    <source>
        <dbReference type="ARBA" id="ARBA00012286"/>
    </source>
</evidence>
<feature type="compositionally biased region" description="Pro residues" evidence="9">
    <location>
        <begin position="479"/>
        <end position="496"/>
    </location>
</feature>
<dbReference type="PROSITE" id="PS50940">
    <property type="entry name" value="CHIT_BIND_II"/>
    <property type="match status" value="1"/>
</dbReference>
<dbReference type="CDD" id="cd01999">
    <property type="entry name" value="ASS"/>
    <property type="match status" value="1"/>
</dbReference>
<reference evidence="11" key="1">
    <citation type="submission" date="2022-03" db="EMBL/GenBank/DDBJ databases">
        <authorList>
            <person name="Martin H S."/>
        </authorList>
    </citation>
    <scope>NUCLEOTIDE SEQUENCE</scope>
</reference>
<proteinExistence type="inferred from homology"/>
<evidence type="ECO:0000313" key="12">
    <source>
        <dbReference type="Proteomes" id="UP000837857"/>
    </source>
</evidence>
<dbReference type="SMART" id="SM00494">
    <property type="entry name" value="ChtBD2"/>
    <property type="match status" value="1"/>
</dbReference>
<accession>A0ABN8IWP6</accession>
<keyword evidence="12" id="KW-1185">Reference proteome</keyword>
<dbReference type="NCBIfam" id="NF001770">
    <property type="entry name" value="PRK00509.1"/>
    <property type="match status" value="1"/>
</dbReference>
<protein>
    <recommendedName>
        <fullName evidence="3">argininosuccinate synthase</fullName>
        <ecNumber evidence="3">6.3.4.5</ecNumber>
    </recommendedName>
</protein>
<feature type="compositionally biased region" description="Pro residues" evidence="9">
    <location>
        <begin position="432"/>
        <end position="447"/>
    </location>
</feature>
<dbReference type="SUPFAM" id="SSF57625">
    <property type="entry name" value="Invertebrate chitin-binding proteins"/>
    <property type="match status" value="1"/>
</dbReference>
<evidence type="ECO:0000256" key="4">
    <source>
        <dbReference type="ARBA" id="ARBA00022571"/>
    </source>
</evidence>
<dbReference type="InterPro" id="IPR024074">
    <property type="entry name" value="AS_cat/multimer_dom_body"/>
</dbReference>
<dbReference type="Pfam" id="PF20979">
    <property type="entry name" value="Arginosuc_syn_C"/>
    <property type="match status" value="1"/>
</dbReference>
<dbReference type="Pfam" id="PF00764">
    <property type="entry name" value="Arginosuc_synth"/>
    <property type="match status" value="1"/>
</dbReference>
<feature type="compositionally biased region" description="Pro residues" evidence="9">
    <location>
        <begin position="680"/>
        <end position="696"/>
    </location>
</feature>
<dbReference type="PANTHER" id="PTHR11587:SF2">
    <property type="entry name" value="ARGININOSUCCINATE SYNTHASE"/>
    <property type="match status" value="1"/>
</dbReference>
<feature type="region of interest" description="Disordered" evidence="9">
    <location>
        <begin position="429"/>
        <end position="767"/>
    </location>
</feature>
<keyword evidence="6" id="KW-0028">Amino-acid biosynthesis</keyword>
<dbReference type="PROSITE" id="PS00565">
    <property type="entry name" value="ARGININOSUCCIN_SYN_2"/>
    <property type="match status" value="1"/>
</dbReference>
<feature type="compositionally biased region" description="Pro residues" evidence="9">
    <location>
        <begin position="560"/>
        <end position="579"/>
    </location>
</feature>
<dbReference type="InterPro" id="IPR023434">
    <property type="entry name" value="Arginosuc_synth_type_1_subfam"/>
</dbReference>
<evidence type="ECO:0000259" key="10">
    <source>
        <dbReference type="PROSITE" id="PS50940"/>
    </source>
</evidence>
<keyword evidence="4" id="KW-0055">Arginine biosynthesis</keyword>
<feature type="domain" description="Chitin-binding type-2" evidence="10">
    <location>
        <begin position="785"/>
        <end position="841"/>
    </location>
</feature>
<evidence type="ECO:0000256" key="2">
    <source>
        <dbReference type="ARBA" id="ARBA00005154"/>
    </source>
</evidence>
<evidence type="ECO:0000256" key="7">
    <source>
        <dbReference type="ARBA" id="ARBA00022741"/>
    </source>
</evidence>
<dbReference type="InterPro" id="IPR001518">
    <property type="entry name" value="Arginosuc_synth"/>
</dbReference>
<comment type="pathway">
    <text evidence="2">Nitrogen metabolism; urea cycle; (N(omega)-L-arginino)succinate from L-aspartate and L-citrulline: step 1/1.</text>
</comment>
<sequence length="882" mass="96373">MDKLIKKSGFFAVIIATFTAMGKELVILAYSGGLDTSCILKWLIQKNYEVVCYMADIGQDENFEKARKKAVQIGAKDVIIQDLRKEFVDNYVLPAVQMGLIYESRYYLGTALARPCISVGLVKAAKSLGAKYISHGATGKGNDQVRFELNVYSLWPEGKIIAPWRLPEFFERFQGRVDLLEFAKNENIPVAATPKEPWSTDENIMHISYESGILEDPSVAPPNGIYKMTRDLQSTEDYPTTMDIVFNKGLPVSVIVPSGHDKPMTLSDSLAIVQTLNKIGGQHGVGRIDIVENRFVGLKSRGLYETPAGTILHTAHLDLETFSLDREMLRIKKYLQDKMSDIVYCGFWFSPEAAYTRKCLELSQESVNGTVTVQVYKGNVITLSRKSITSLYNKTLVSMDVAGGFSPEDSTGFININAIRLKEFARFSKQTQPPPPTKVPEPCPTLPPKTEKPTTKPPPPTKAPEPCPTLPPRTEKPTTKPPPPTKAPEPCPTPPPRTEKPTTKPPPPTKVPEPCPTNPPKKERPTIPQPPPTKVPKPWEKPPIQQKPVLPPKQEKPTLPSTPSPVKPGRIPKPCPLIPPVQQKPTVGPTKGPETTPILPSKKGKPIITTPRPTKAPEPCPTLPSKIEKPTTKSPPPTKAPEPCPTLPPRTEKPTTRPPPPTKAPEPCPTLPPRTEKPTTKPPPPTKAPEPCPTLPPRTEKPSTKPPPPSKAPEPCPTLPPKKEKPVPSWQPGSRPPAHWPQVPVSKPTWVLPGQTSNAHPTSQPVHDVATVPPHPTFVGNGVVPLNCANGEVFPANTGNCDQYFMCYFGKGVLMNCPAGLAFNEETKSCDWAVNVPSCNPRGTVKAADNTLFATREGLVSSAATQDYSSMMLLIPVLTPNT</sequence>
<feature type="compositionally biased region" description="Pro residues" evidence="9">
    <location>
        <begin position="656"/>
        <end position="672"/>
    </location>
</feature>
<dbReference type="SUPFAM" id="SSF52402">
    <property type="entry name" value="Adenine nucleotide alpha hydrolases-like"/>
    <property type="match status" value="1"/>
</dbReference>
<dbReference type="SUPFAM" id="SSF69864">
    <property type="entry name" value="Argininosuccinate synthetase, C-terminal domain"/>
    <property type="match status" value="1"/>
</dbReference>
<feature type="compositionally biased region" description="Polar residues" evidence="9">
    <location>
        <begin position="754"/>
        <end position="765"/>
    </location>
</feature>
<dbReference type="InterPro" id="IPR002557">
    <property type="entry name" value="Chitin-bd_dom"/>
</dbReference>
<dbReference type="Gene3D" id="3.40.50.620">
    <property type="entry name" value="HUPs"/>
    <property type="match status" value="1"/>
</dbReference>
<feature type="compositionally biased region" description="Pro residues" evidence="9">
    <location>
        <begin position="704"/>
        <end position="720"/>
    </location>
</feature>
<evidence type="ECO:0000256" key="6">
    <source>
        <dbReference type="ARBA" id="ARBA00022605"/>
    </source>
</evidence>
<evidence type="ECO:0000313" key="11">
    <source>
        <dbReference type="EMBL" id="CAH2068438.1"/>
    </source>
</evidence>
<keyword evidence="8" id="KW-0067">ATP-binding</keyword>
<dbReference type="HAMAP" id="MF_00005">
    <property type="entry name" value="Arg_succ_synth_type1"/>
    <property type="match status" value="1"/>
</dbReference>
<feature type="compositionally biased region" description="Pro residues" evidence="9">
    <location>
        <begin position="633"/>
        <end position="648"/>
    </location>
</feature>
<dbReference type="NCBIfam" id="TIGR00032">
    <property type="entry name" value="argG"/>
    <property type="match status" value="1"/>
</dbReference>
<dbReference type="InterPro" id="IPR014729">
    <property type="entry name" value="Rossmann-like_a/b/a_fold"/>
</dbReference>
<dbReference type="Proteomes" id="UP000837857">
    <property type="component" value="Chromosome 5"/>
</dbReference>
<dbReference type="Gene3D" id="1.20.5.470">
    <property type="entry name" value="Single helix bin"/>
    <property type="match status" value="1"/>
</dbReference>